<keyword evidence="6" id="KW-0004">4Fe-4S</keyword>
<dbReference type="NCBIfam" id="TIGR00229">
    <property type="entry name" value="sensory_box"/>
    <property type="match status" value="1"/>
</dbReference>
<feature type="domain" description="PAS" evidence="17">
    <location>
        <begin position="34"/>
        <end position="104"/>
    </location>
</feature>
<evidence type="ECO:0000256" key="13">
    <source>
        <dbReference type="ARBA" id="ARBA00023014"/>
    </source>
</evidence>
<dbReference type="Gene3D" id="1.20.5.1930">
    <property type="match status" value="1"/>
</dbReference>
<dbReference type="InterPro" id="IPR013655">
    <property type="entry name" value="PAS_fold_3"/>
</dbReference>
<keyword evidence="10" id="KW-0418">Kinase</keyword>
<evidence type="ECO:0000256" key="10">
    <source>
        <dbReference type="ARBA" id="ARBA00022777"/>
    </source>
</evidence>
<dbReference type="EC" id="2.7.13.3" evidence="4"/>
<dbReference type="InterPro" id="IPR050482">
    <property type="entry name" value="Sensor_HK_TwoCompSys"/>
</dbReference>
<evidence type="ECO:0000256" key="12">
    <source>
        <dbReference type="ARBA" id="ARBA00023012"/>
    </source>
</evidence>
<comment type="caution">
    <text evidence="19">The sequence shown here is derived from an EMBL/GenBank/DDBJ whole genome shotgun (WGS) entry which is preliminary data.</text>
</comment>
<dbReference type="PRINTS" id="PR00344">
    <property type="entry name" value="BCTRLSENSOR"/>
</dbReference>
<dbReference type="PROSITE" id="PS50112">
    <property type="entry name" value="PAS"/>
    <property type="match status" value="1"/>
</dbReference>
<dbReference type="Pfam" id="PF02518">
    <property type="entry name" value="HATPase_c"/>
    <property type="match status" value="1"/>
</dbReference>
<dbReference type="RefSeq" id="WP_169147563.1">
    <property type="nucleotide sequence ID" value="NZ_JABBGA010000021.1"/>
</dbReference>
<dbReference type="SMART" id="SM00091">
    <property type="entry name" value="PAS"/>
    <property type="match status" value="1"/>
</dbReference>
<comment type="catalytic activity">
    <reaction evidence="1">
        <text>ATP + protein L-histidine = ADP + protein N-phospho-L-histidine.</text>
        <dbReference type="EC" id="2.7.13.3"/>
    </reaction>
</comment>
<dbReference type="InterPro" id="IPR000700">
    <property type="entry name" value="PAS-assoc_C"/>
</dbReference>
<dbReference type="GO" id="GO:0046983">
    <property type="term" value="F:protein dimerization activity"/>
    <property type="evidence" value="ECO:0007669"/>
    <property type="project" value="InterPro"/>
</dbReference>
<keyword evidence="8" id="KW-0808">Transferase</keyword>
<dbReference type="CDD" id="cd16917">
    <property type="entry name" value="HATPase_UhpB-NarQ-NarX-like"/>
    <property type="match status" value="1"/>
</dbReference>
<sequence>MNPSAPLAFALLASLAATALLALLLRTRAAWHADRELLRETFDGASIGMAVADPAGRYIRVNQAMCDFTGYSEAELLKRCYQDITHPDDLDENLRGRARVLGQDEHRFQQEKRYIRKDGQVVWALMVVSPVLDKDGRVTSTLGQMLNIDYQKRVEHDLRTLSAHQKKLIEDERTHIAREIHDDLGQRLTALKLDISLLRLGFGHNPELLRLAESMGGLLDDTMETVRRISSNLRPAALDLGLAAALEWLAEDLELRSGICCRLDIGNEDIELDEDRATVVFRVVQESLTNVVRHAEASEVEIALRSAETHLSLHIQDNGRGFNPKTPSPSRGFGLLSMEERVRALGGNLRLDSAPGAGVSLSIFIPLLDAAPT</sequence>
<keyword evidence="13" id="KW-0411">Iron-sulfur</keyword>
<dbReference type="InterPro" id="IPR005467">
    <property type="entry name" value="His_kinase_dom"/>
</dbReference>
<evidence type="ECO:0000256" key="2">
    <source>
        <dbReference type="ARBA" id="ARBA00001966"/>
    </source>
</evidence>
<dbReference type="PANTHER" id="PTHR24421:SF59">
    <property type="entry name" value="OXYGEN SENSOR HISTIDINE KINASE NREB"/>
    <property type="match status" value="1"/>
</dbReference>
<gene>
    <name evidence="19" type="ORF">HHL15_19905</name>
</gene>
<reference evidence="19 20" key="1">
    <citation type="submission" date="2020-04" db="EMBL/GenBank/DDBJ databases">
        <title>Zoogloea sp. G-4-1-14 isolated from soil.</title>
        <authorList>
            <person name="Dahal R.H."/>
        </authorList>
    </citation>
    <scope>NUCLEOTIDE SEQUENCE [LARGE SCALE GENOMIC DNA]</scope>
    <source>
        <strain evidence="19 20">G-4-1-14</strain>
    </source>
</reference>
<dbReference type="SUPFAM" id="SSF55785">
    <property type="entry name" value="PYP-like sensor domain (PAS domain)"/>
    <property type="match status" value="1"/>
</dbReference>
<dbReference type="InterPro" id="IPR004358">
    <property type="entry name" value="Sig_transdc_His_kin-like_C"/>
</dbReference>
<dbReference type="InterPro" id="IPR036890">
    <property type="entry name" value="HATPase_C_sf"/>
</dbReference>
<keyword evidence="7" id="KW-0963">Cytoplasm</keyword>
<dbReference type="GO" id="GO:0016020">
    <property type="term" value="C:membrane"/>
    <property type="evidence" value="ECO:0007669"/>
    <property type="project" value="InterPro"/>
</dbReference>
<evidence type="ECO:0000259" key="16">
    <source>
        <dbReference type="PROSITE" id="PS50109"/>
    </source>
</evidence>
<comment type="subcellular location">
    <subcellularLocation>
        <location evidence="3">Cytoplasm</location>
    </subcellularLocation>
</comment>
<dbReference type="GO" id="GO:0005737">
    <property type="term" value="C:cytoplasm"/>
    <property type="evidence" value="ECO:0007669"/>
    <property type="project" value="UniProtKB-SubCell"/>
</dbReference>
<dbReference type="Pfam" id="PF08447">
    <property type="entry name" value="PAS_3"/>
    <property type="match status" value="1"/>
</dbReference>
<evidence type="ECO:0000256" key="15">
    <source>
        <dbReference type="ARBA" id="ARBA00030800"/>
    </source>
</evidence>
<proteinExistence type="predicted"/>
<dbReference type="InterPro" id="IPR011712">
    <property type="entry name" value="Sig_transdc_His_kin_sub3_dim/P"/>
</dbReference>
<name>A0A848G999_9RHOO</name>
<dbReference type="PROSITE" id="PS50113">
    <property type="entry name" value="PAC"/>
    <property type="match status" value="1"/>
</dbReference>
<evidence type="ECO:0000256" key="11">
    <source>
        <dbReference type="ARBA" id="ARBA00023004"/>
    </source>
</evidence>
<dbReference type="Gene3D" id="3.30.450.20">
    <property type="entry name" value="PAS domain"/>
    <property type="match status" value="1"/>
</dbReference>
<evidence type="ECO:0000256" key="6">
    <source>
        <dbReference type="ARBA" id="ARBA00022485"/>
    </source>
</evidence>
<dbReference type="GO" id="GO:0000155">
    <property type="term" value="F:phosphorelay sensor kinase activity"/>
    <property type="evidence" value="ECO:0007669"/>
    <property type="project" value="InterPro"/>
</dbReference>
<dbReference type="SUPFAM" id="SSF55874">
    <property type="entry name" value="ATPase domain of HSP90 chaperone/DNA topoisomerase II/histidine kinase"/>
    <property type="match status" value="1"/>
</dbReference>
<dbReference type="InterPro" id="IPR035965">
    <property type="entry name" value="PAS-like_dom_sf"/>
</dbReference>
<dbReference type="AlphaFoldDB" id="A0A848G999"/>
<feature type="domain" description="Histidine kinase" evidence="16">
    <location>
        <begin position="179"/>
        <end position="369"/>
    </location>
</feature>
<evidence type="ECO:0000259" key="18">
    <source>
        <dbReference type="PROSITE" id="PS50113"/>
    </source>
</evidence>
<dbReference type="InterPro" id="IPR003594">
    <property type="entry name" value="HATPase_dom"/>
</dbReference>
<dbReference type="SMART" id="SM00086">
    <property type="entry name" value="PAC"/>
    <property type="match status" value="1"/>
</dbReference>
<protein>
    <recommendedName>
        <fullName evidence="5">Oxygen sensor histidine kinase NreB</fullName>
        <ecNumber evidence="4">2.7.13.3</ecNumber>
    </recommendedName>
    <alternativeName>
        <fullName evidence="15">Nitrogen regulation protein B</fullName>
    </alternativeName>
</protein>
<dbReference type="PANTHER" id="PTHR24421">
    <property type="entry name" value="NITRATE/NITRITE SENSOR PROTEIN NARX-RELATED"/>
    <property type="match status" value="1"/>
</dbReference>
<comment type="function">
    <text evidence="14">Member of the two-component regulatory system NreB/NreC involved in the control of dissimilatory nitrate/nitrite reduction in response to oxygen. NreB functions as a direct oxygen sensor histidine kinase which is autophosphorylated, in the absence of oxygen, probably at the conserved histidine residue, and transfers its phosphate group probably to a conserved aspartate residue of NreC. NreB/NreC activates the expression of the nitrate (narGHJI) and nitrite (nir) reductase operons, as well as the putative nitrate transporter gene narT.</text>
</comment>
<dbReference type="Proteomes" id="UP000580043">
    <property type="component" value="Unassembled WGS sequence"/>
</dbReference>
<dbReference type="PROSITE" id="PS50109">
    <property type="entry name" value="HIS_KIN"/>
    <property type="match status" value="1"/>
</dbReference>
<organism evidence="19 20">
    <name type="scientific">Zoogloea dura</name>
    <dbReference type="NCBI Taxonomy" id="2728840"/>
    <lineage>
        <taxon>Bacteria</taxon>
        <taxon>Pseudomonadati</taxon>
        <taxon>Pseudomonadota</taxon>
        <taxon>Betaproteobacteria</taxon>
        <taxon>Rhodocyclales</taxon>
        <taxon>Zoogloeaceae</taxon>
        <taxon>Zoogloea</taxon>
    </lineage>
</organism>
<dbReference type="EMBL" id="JABBGA010000021">
    <property type="protein sequence ID" value="NML28029.1"/>
    <property type="molecule type" value="Genomic_DNA"/>
</dbReference>
<evidence type="ECO:0000256" key="1">
    <source>
        <dbReference type="ARBA" id="ARBA00000085"/>
    </source>
</evidence>
<dbReference type="GO" id="GO:0051539">
    <property type="term" value="F:4 iron, 4 sulfur cluster binding"/>
    <property type="evidence" value="ECO:0007669"/>
    <property type="project" value="UniProtKB-KW"/>
</dbReference>
<keyword evidence="20" id="KW-1185">Reference proteome</keyword>
<evidence type="ECO:0000313" key="20">
    <source>
        <dbReference type="Proteomes" id="UP000580043"/>
    </source>
</evidence>
<evidence type="ECO:0000256" key="4">
    <source>
        <dbReference type="ARBA" id="ARBA00012438"/>
    </source>
</evidence>
<keyword evidence="12" id="KW-0902">Two-component regulatory system</keyword>
<dbReference type="Pfam" id="PF07730">
    <property type="entry name" value="HisKA_3"/>
    <property type="match status" value="1"/>
</dbReference>
<evidence type="ECO:0000256" key="14">
    <source>
        <dbReference type="ARBA" id="ARBA00024827"/>
    </source>
</evidence>
<accession>A0A848G999</accession>
<evidence type="ECO:0000256" key="9">
    <source>
        <dbReference type="ARBA" id="ARBA00022723"/>
    </source>
</evidence>
<evidence type="ECO:0000256" key="8">
    <source>
        <dbReference type="ARBA" id="ARBA00022679"/>
    </source>
</evidence>
<keyword evidence="9" id="KW-0479">Metal-binding</keyword>
<keyword evidence="11" id="KW-0408">Iron</keyword>
<dbReference type="InterPro" id="IPR000014">
    <property type="entry name" value="PAS"/>
</dbReference>
<evidence type="ECO:0000256" key="3">
    <source>
        <dbReference type="ARBA" id="ARBA00004496"/>
    </source>
</evidence>
<feature type="domain" description="PAC" evidence="18">
    <location>
        <begin position="108"/>
        <end position="160"/>
    </location>
</feature>
<dbReference type="Gene3D" id="3.30.565.10">
    <property type="entry name" value="Histidine kinase-like ATPase, C-terminal domain"/>
    <property type="match status" value="1"/>
</dbReference>
<dbReference type="SMART" id="SM00387">
    <property type="entry name" value="HATPase_c"/>
    <property type="match status" value="1"/>
</dbReference>
<dbReference type="InterPro" id="IPR001610">
    <property type="entry name" value="PAC"/>
</dbReference>
<evidence type="ECO:0000313" key="19">
    <source>
        <dbReference type="EMBL" id="NML28029.1"/>
    </source>
</evidence>
<evidence type="ECO:0000256" key="7">
    <source>
        <dbReference type="ARBA" id="ARBA00022490"/>
    </source>
</evidence>
<evidence type="ECO:0000259" key="17">
    <source>
        <dbReference type="PROSITE" id="PS50112"/>
    </source>
</evidence>
<comment type="cofactor">
    <cofactor evidence="2">
        <name>[4Fe-4S] cluster</name>
        <dbReference type="ChEBI" id="CHEBI:49883"/>
    </cofactor>
</comment>
<dbReference type="GO" id="GO:0046872">
    <property type="term" value="F:metal ion binding"/>
    <property type="evidence" value="ECO:0007669"/>
    <property type="project" value="UniProtKB-KW"/>
</dbReference>
<dbReference type="CDD" id="cd00130">
    <property type="entry name" value="PAS"/>
    <property type="match status" value="1"/>
</dbReference>
<evidence type="ECO:0000256" key="5">
    <source>
        <dbReference type="ARBA" id="ARBA00017322"/>
    </source>
</evidence>